<dbReference type="EMBL" id="CWQY01000005">
    <property type="protein sequence ID" value="CSC30527.1"/>
    <property type="molecule type" value="Genomic_DNA"/>
</dbReference>
<protein>
    <submittedName>
        <fullName evidence="1">Uncharacterized protein</fullName>
    </submittedName>
</protein>
<dbReference type="Proteomes" id="UP000041770">
    <property type="component" value="Unassembled WGS sequence"/>
</dbReference>
<reference evidence="1 2" key="1">
    <citation type="submission" date="2015-07" db="EMBL/GenBank/DDBJ databases">
        <authorList>
            <consortium name="Pathogen Informatics"/>
        </authorList>
    </citation>
    <scope>NUCLEOTIDE SEQUENCE [LARGE SCALE GENOMIC DNA]</scope>
    <source>
        <strain evidence="1 2">A316</strain>
    </source>
</reference>
<gene>
    <name evidence="1" type="ORF">ERS013200_01094</name>
</gene>
<sequence>MWYCAERTHESGAVETQFRYGRASDFARPRLIQHGSQRLPRLQKSRDGYSDGFLPAPATRV</sequence>
<evidence type="ECO:0000313" key="2">
    <source>
        <dbReference type="Proteomes" id="UP000041770"/>
    </source>
</evidence>
<proteinExistence type="predicted"/>
<organism evidence="1 2">
    <name type="scientific">Vibrio cholerae</name>
    <dbReference type="NCBI Taxonomy" id="666"/>
    <lineage>
        <taxon>Bacteria</taxon>
        <taxon>Pseudomonadati</taxon>
        <taxon>Pseudomonadota</taxon>
        <taxon>Gammaproteobacteria</taxon>
        <taxon>Vibrionales</taxon>
        <taxon>Vibrionaceae</taxon>
        <taxon>Vibrio</taxon>
    </lineage>
</organism>
<accession>A0A655ZWB3</accession>
<evidence type="ECO:0000313" key="1">
    <source>
        <dbReference type="EMBL" id="CSC30527.1"/>
    </source>
</evidence>
<dbReference type="AlphaFoldDB" id="A0A655ZWB3"/>
<name>A0A655ZWB3_VIBCL</name>